<keyword evidence="3" id="KW-1185">Reference proteome</keyword>
<feature type="transmembrane region" description="Helical" evidence="1">
    <location>
        <begin position="86"/>
        <end position="105"/>
    </location>
</feature>
<dbReference type="RefSeq" id="WP_342807886.1">
    <property type="nucleotide sequence ID" value="NZ_JAOPJZ010000004.1"/>
</dbReference>
<evidence type="ECO:0000313" key="3">
    <source>
        <dbReference type="Proteomes" id="UP001321047"/>
    </source>
</evidence>
<evidence type="ECO:0000256" key="1">
    <source>
        <dbReference type="SAM" id="Phobius"/>
    </source>
</evidence>
<accession>A0AAP3E5P3</accession>
<feature type="transmembrane region" description="Helical" evidence="1">
    <location>
        <begin position="42"/>
        <end position="65"/>
    </location>
</feature>
<proteinExistence type="predicted"/>
<reference evidence="2 3" key="1">
    <citation type="submission" date="2022-09" db="EMBL/GenBank/DDBJ databases">
        <title>Enrichment on poylsaccharides allowed isolation of novel metabolic and taxonomic groups of Haloarchaea.</title>
        <authorList>
            <person name="Sorokin D.Y."/>
            <person name="Elcheninov A.G."/>
            <person name="Khizhniak T.V."/>
            <person name="Kolganova T.V."/>
            <person name="Kublanov I.V."/>
        </authorList>
    </citation>
    <scope>NUCLEOTIDE SEQUENCE [LARGE SCALE GENOMIC DNA]</scope>
    <source>
        <strain evidence="2 3">AArc-curdl1</strain>
    </source>
</reference>
<feature type="transmembrane region" description="Helical" evidence="1">
    <location>
        <begin position="16"/>
        <end position="36"/>
    </location>
</feature>
<gene>
    <name evidence="2" type="ORF">OB919_07200</name>
</gene>
<sequence>MGLQPRNREGRSVDPVPFLVVTGLAFMILLSFGPLYGQALGVALEIAIGVSFSLFLVLSVTAYYWQVWTARPADVSAPASVRGVRLFYLMAVLAALGVVLALPFLR</sequence>
<keyword evidence="1" id="KW-0812">Transmembrane</keyword>
<keyword evidence="1" id="KW-0472">Membrane</keyword>
<organism evidence="2 3">
    <name type="scientific">Natronosalvus hydrolyticus</name>
    <dbReference type="NCBI Taxonomy" id="2979988"/>
    <lineage>
        <taxon>Archaea</taxon>
        <taxon>Methanobacteriati</taxon>
        <taxon>Methanobacteriota</taxon>
        <taxon>Stenosarchaea group</taxon>
        <taxon>Halobacteria</taxon>
        <taxon>Halobacteriales</taxon>
        <taxon>Natrialbaceae</taxon>
        <taxon>Natronosalvus</taxon>
    </lineage>
</organism>
<protein>
    <submittedName>
        <fullName evidence="2">Uncharacterized protein</fullName>
    </submittedName>
</protein>
<evidence type="ECO:0000313" key="2">
    <source>
        <dbReference type="EMBL" id="MCU4751768.1"/>
    </source>
</evidence>
<dbReference type="AlphaFoldDB" id="A0AAP3E5P3"/>
<comment type="caution">
    <text evidence="2">The sequence shown here is derived from an EMBL/GenBank/DDBJ whole genome shotgun (WGS) entry which is preliminary data.</text>
</comment>
<dbReference type="Proteomes" id="UP001321047">
    <property type="component" value="Unassembled WGS sequence"/>
</dbReference>
<name>A0AAP3E5P3_9EURY</name>
<dbReference type="EMBL" id="JAOPJZ010000004">
    <property type="protein sequence ID" value="MCU4751768.1"/>
    <property type="molecule type" value="Genomic_DNA"/>
</dbReference>
<keyword evidence="1" id="KW-1133">Transmembrane helix</keyword>